<evidence type="ECO:0000313" key="19">
    <source>
        <dbReference type="RefSeq" id="XP_010265048.1"/>
    </source>
</evidence>
<comment type="catalytic activity">
    <reaction evidence="1">
        <text>Exonucleolytic cleavage of poly(A) to 5'-AMP.</text>
        <dbReference type="EC" id="3.1.13.4"/>
    </reaction>
</comment>
<keyword evidence="10" id="KW-0479">Metal-binding</keyword>
<evidence type="ECO:0000256" key="5">
    <source>
        <dbReference type="ARBA" id="ARBA00008372"/>
    </source>
</evidence>
<evidence type="ECO:0000256" key="2">
    <source>
        <dbReference type="ARBA" id="ARBA00001968"/>
    </source>
</evidence>
<evidence type="ECO:0000256" key="10">
    <source>
        <dbReference type="ARBA" id="ARBA00022723"/>
    </source>
</evidence>
<keyword evidence="14" id="KW-0805">Transcription regulation</keyword>
<dbReference type="eggNOG" id="KOG0304">
    <property type="taxonomic scope" value="Eukaryota"/>
</dbReference>
<organism evidence="18 19">
    <name type="scientific">Nelumbo nucifera</name>
    <name type="common">Sacred lotus</name>
    <dbReference type="NCBI Taxonomy" id="4432"/>
    <lineage>
        <taxon>Eukaryota</taxon>
        <taxon>Viridiplantae</taxon>
        <taxon>Streptophyta</taxon>
        <taxon>Embryophyta</taxon>
        <taxon>Tracheophyta</taxon>
        <taxon>Spermatophyta</taxon>
        <taxon>Magnoliopsida</taxon>
        <taxon>Proteales</taxon>
        <taxon>Nelumbonaceae</taxon>
        <taxon>Nelumbo</taxon>
    </lineage>
</organism>
<dbReference type="OrthoDB" id="1164111at2759"/>
<dbReference type="Gene3D" id="3.30.420.10">
    <property type="entry name" value="Ribonuclease H-like superfamily/Ribonuclease H"/>
    <property type="match status" value="1"/>
</dbReference>
<dbReference type="InterPro" id="IPR036397">
    <property type="entry name" value="RNaseH_sf"/>
</dbReference>
<dbReference type="RefSeq" id="XP_010265048.1">
    <property type="nucleotide sequence ID" value="XM_010266746.2"/>
</dbReference>
<comment type="subcellular location">
    <subcellularLocation>
        <location evidence="4">Cytoplasm</location>
    </subcellularLocation>
    <subcellularLocation>
        <location evidence="3">Nucleus</location>
    </subcellularLocation>
</comment>
<keyword evidence="16" id="KW-0539">Nucleus</keyword>
<keyword evidence="12" id="KW-0269">Exonuclease</keyword>
<comment type="similarity">
    <text evidence="5">Belongs to the CAF1 family.</text>
</comment>
<keyword evidence="13" id="KW-0694">RNA-binding</keyword>
<evidence type="ECO:0000256" key="6">
    <source>
        <dbReference type="ARBA" id="ARBA00011757"/>
    </source>
</evidence>
<evidence type="ECO:0000313" key="18">
    <source>
        <dbReference type="Proteomes" id="UP000189703"/>
    </source>
</evidence>
<comment type="function">
    <text evidence="17">Ubiquitous transcription factor required for a diverse set of processes. It is a component of the CCR4 complex involved in the control of gene expression.</text>
</comment>
<dbReference type="KEGG" id="nnu:104602889"/>
<dbReference type="EC" id="3.1.13.4" evidence="7"/>
<keyword evidence="9" id="KW-0540">Nuclease</keyword>
<dbReference type="SUPFAM" id="SSF53098">
    <property type="entry name" value="Ribonuclease H-like"/>
    <property type="match status" value="1"/>
</dbReference>
<evidence type="ECO:0000256" key="8">
    <source>
        <dbReference type="ARBA" id="ARBA00022490"/>
    </source>
</evidence>
<accession>A0A1U8ADN3</accession>
<comment type="subunit">
    <text evidence="6">Component of the CCR4-NOT complex, at least composed of CRR4 and CAF1 proteins.</text>
</comment>
<dbReference type="GO" id="GO:0000288">
    <property type="term" value="P:nuclear-transcribed mRNA catabolic process, deadenylation-dependent decay"/>
    <property type="evidence" value="ECO:0000318"/>
    <property type="project" value="GO_Central"/>
</dbReference>
<evidence type="ECO:0000256" key="4">
    <source>
        <dbReference type="ARBA" id="ARBA00004496"/>
    </source>
</evidence>
<dbReference type="OMA" id="DINRGRY"/>
<evidence type="ECO:0000256" key="7">
    <source>
        <dbReference type="ARBA" id="ARBA00012161"/>
    </source>
</evidence>
<dbReference type="GeneID" id="104602889"/>
<dbReference type="GO" id="GO:0046872">
    <property type="term" value="F:metal ion binding"/>
    <property type="evidence" value="ECO:0007669"/>
    <property type="project" value="UniProtKB-KW"/>
</dbReference>
<dbReference type="GO" id="GO:0005634">
    <property type="term" value="C:nucleus"/>
    <property type="evidence" value="ECO:0007669"/>
    <property type="project" value="UniProtKB-SubCell"/>
</dbReference>
<dbReference type="GO" id="GO:0003723">
    <property type="term" value="F:RNA binding"/>
    <property type="evidence" value="ECO:0007669"/>
    <property type="project" value="UniProtKB-KW"/>
</dbReference>
<gene>
    <name evidence="19" type="primary">LOC104602889</name>
</gene>
<keyword evidence="11" id="KW-0378">Hydrolase</keyword>
<proteinExistence type="inferred from homology"/>
<protein>
    <recommendedName>
        <fullName evidence="7">poly(A)-specific ribonuclease</fullName>
        <ecNumber evidence="7">3.1.13.4</ecNumber>
    </recommendedName>
</protein>
<dbReference type="PANTHER" id="PTHR10797">
    <property type="entry name" value="CCR4-NOT TRANSCRIPTION COMPLEX SUBUNIT"/>
    <property type="match status" value="1"/>
</dbReference>
<evidence type="ECO:0000256" key="17">
    <source>
        <dbReference type="ARBA" id="ARBA00025148"/>
    </source>
</evidence>
<evidence type="ECO:0000256" key="13">
    <source>
        <dbReference type="ARBA" id="ARBA00022884"/>
    </source>
</evidence>
<evidence type="ECO:0000256" key="11">
    <source>
        <dbReference type="ARBA" id="ARBA00022801"/>
    </source>
</evidence>
<keyword evidence="8" id="KW-0963">Cytoplasm</keyword>
<name>A0A1U8ADN3_NELNU</name>
<dbReference type="GO" id="GO:0004535">
    <property type="term" value="F:poly(A)-specific ribonuclease activity"/>
    <property type="evidence" value="ECO:0000318"/>
    <property type="project" value="GO_Central"/>
</dbReference>
<dbReference type="Proteomes" id="UP000189703">
    <property type="component" value="Unplaced"/>
</dbReference>
<evidence type="ECO:0000256" key="9">
    <source>
        <dbReference type="ARBA" id="ARBA00022722"/>
    </source>
</evidence>
<comment type="cofactor">
    <cofactor evidence="2">
        <name>a divalent metal cation</name>
        <dbReference type="ChEBI" id="CHEBI:60240"/>
    </cofactor>
</comment>
<dbReference type="GO" id="GO:0030015">
    <property type="term" value="C:CCR4-NOT core complex"/>
    <property type="evidence" value="ECO:0000318"/>
    <property type="project" value="GO_Central"/>
</dbReference>
<evidence type="ECO:0000256" key="1">
    <source>
        <dbReference type="ARBA" id="ARBA00001663"/>
    </source>
</evidence>
<evidence type="ECO:0000256" key="12">
    <source>
        <dbReference type="ARBA" id="ARBA00022839"/>
    </source>
</evidence>
<keyword evidence="18" id="KW-1185">Reference proteome</keyword>
<keyword evidence="15" id="KW-0804">Transcription</keyword>
<evidence type="ECO:0000256" key="16">
    <source>
        <dbReference type="ARBA" id="ARBA00023242"/>
    </source>
</evidence>
<dbReference type="STRING" id="4432.A0A1U8ADN3"/>
<evidence type="ECO:0000256" key="14">
    <source>
        <dbReference type="ARBA" id="ARBA00023015"/>
    </source>
</evidence>
<evidence type="ECO:0000256" key="3">
    <source>
        <dbReference type="ARBA" id="ARBA00004123"/>
    </source>
</evidence>
<dbReference type="InterPro" id="IPR012337">
    <property type="entry name" value="RNaseH-like_sf"/>
</dbReference>
<evidence type="ECO:0000256" key="15">
    <source>
        <dbReference type="ARBA" id="ARBA00023163"/>
    </source>
</evidence>
<dbReference type="Pfam" id="PF04857">
    <property type="entry name" value="CAF1"/>
    <property type="match status" value="1"/>
</dbReference>
<dbReference type="GO" id="GO:0000932">
    <property type="term" value="C:P-body"/>
    <property type="evidence" value="ECO:0000318"/>
    <property type="project" value="GO_Central"/>
</dbReference>
<dbReference type="InterPro" id="IPR006941">
    <property type="entry name" value="RNase_CAF1"/>
</dbReference>
<reference evidence="19" key="1">
    <citation type="submission" date="2025-08" db="UniProtKB">
        <authorList>
            <consortium name="RefSeq"/>
        </authorList>
    </citation>
    <scope>IDENTIFICATION</scope>
</reference>
<dbReference type="AlphaFoldDB" id="A0A1U8ADN3"/>
<sequence>MSSGSVQIHHVWATNFDAEFHLLTQMLSYFSNVTIDTEFPGAIYPSRPPSFPSLQYSEKYYQSLKANVDCMNLIQLGITLTDNYGRLPKFDDHYVVWEFNFRDFDVSTDLQAPEAIQLLRSHGIDLEKTREHGIDSALFAQRMCESGLVHYDLASGTRLLHRSYYDIASGIRYLVRPRWICFQGGYDFAYLIKILSHGRPLPETINDFLDVMNHVFGAVFDVKHMMKCHGLYGGLERVAKTLGVVRSVGQTHCSGSDSLLTWQIFEKLCKCFGKVDWSEAMGVIAGLECHALNRRLQL</sequence>
<dbReference type="InterPro" id="IPR039637">
    <property type="entry name" value="CNOT7/CNOT8/Pop2"/>
</dbReference>